<dbReference type="Gene3D" id="3.40.50.300">
    <property type="entry name" value="P-loop containing nucleotide triphosphate hydrolases"/>
    <property type="match status" value="2"/>
</dbReference>
<feature type="coiled-coil region" evidence="7">
    <location>
        <begin position="451"/>
        <end position="499"/>
    </location>
</feature>
<dbReference type="InterPro" id="IPR024704">
    <property type="entry name" value="SMC"/>
</dbReference>
<dbReference type="Gene3D" id="1.20.1060.20">
    <property type="match status" value="1"/>
</dbReference>
<dbReference type="GO" id="GO:0007062">
    <property type="term" value="P:sister chromatid cohesion"/>
    <property type="evidence" value="ECO:0007669"/>
    <property type="project" value="InterPro"/>
</dbReference>
<evidence type="ECO:0000256" key="5">
    <source>
        <dbReference type="ARBA" id="ARBA00023054"/>
    </source>
</evidence>
<dbReference type="SUPFAM" id="SSF52540">
    <property type="entry name" value="P-loop containing nucleoside triphosphate hydrolases"/>
    <property type="match status" value="1"/>
</dbReference>
<name>A0A2M7T5X3_9ACTN</name>
<organism evidence="9 10">
    <name type="scientific">Candidatus Aquicultor secundus</name>
    <dbReference type="NCBI Taxonomy" id="1973895"/>
    <lineage>
        <taxon>Bacteria</taxon>
        <taxon>Bacillati</taxon>
        <taxon>Actinomycetota</taxon>
        <taxon>Candidatus Aquicultoria</taxon>
        <taxon>Candidatus Aquicultorales</taxon>
        <taxon>Candidatus Aquicultoraceae</taxon>
        <taxon>Candidatus Aquicultor</taxon>
    </lineage>
</organism>
<comment type="similarity">
    <text evidence="7">Belongs to the SMC family.</text>
</comment>
<dbReference type="EMBL" id="PFNG01000226">
    <property type="protein sequence ID" value="PIZ35745.1"/>
    <property type="molecule type" value="Genomic_DNA"/>
</dbReference>
<dbReference type="AlphaFoldDB" id="A0A2M7T5X3"/>
<feature type="coiled-coil region" evidence="7">
    <location>
        <begin position="663"/>
        <end position="697"/>
    </location>
</feature>
<dbReference type="FunFam" id="3.40.50.300:FF:000901">
    <property type="entry name" value="Chromosome partition protein Smc"/>
    <property type="match status" value="1"/>
</dbReference>
<dbReference type="GO" id="GO:0005737">
    <property type="term" value="C:cytoplasm"/>
    <property type="evidence" value="ECO:0007669"/>
    <property type="project" value="UniProtKB-SubCell"/>
</dbReference>
<reference evidence="10" key="1">
    <citation type="submission" date="2017-09" db="EMBL/GenBank/DDBJ databases">
        <title>Depth-based differentiation of microbial function through sediment-hosted aquifers and enrichment of novel symbionts in the deep terrestrial subsurface.</title>
        <authorList>
            <person name="Probst A.J."/>
            <person name="Ladd B."/>
            <person name="Jarett J.K."/>
            <person name="Geller-Mcgrath D.E."/>
            <person name="Sieber C.M.K."/>
            <person name="Emerson J.B."/>
            <person name="Anantharaman K."/>
            <person name="Thomas B.C."/>
            <person name="Malmstrom R."/>
            <person name="Stieglmeier M."/>
            <person name="Klingl A."/>
            <person name="Woyke T."/>
            <person name="Ryan C.M."/>
            <person name="Banfield J.F."/>
        </authorList>
    </citation>
    <scope>NUCLEOTIDE SEQUENCE [LARGE SCALE GENOMIC DNA]</scope>
</reference>
<dbReference type="RefSeq" id="WP_286977391.1">
    <property type="nucleotide sequence ID" value="NZ_PFNG01000226.1"/>
</dbReference>
<gene>
    <name evidence="7 9" type="primary">smc</name>
    <name evidence="9" type="ORF">COY37_09745</name>
</gene>
<comment type="function">
    <text evidence="7">Required for chromosome condensation and partitioning.</text>
</comment>
<keyword evidence="3 7" id="KW-0547">Nucleotide-binding</keyword>
<comment type="subcellular location">
    <subcellularLocation>
        <location evidence="1 7">Cytoplasm</location>
    </subcellularLocation>
</comment>
<comment type="subunit">
    <text evidence="7">Homodimer.</text>
</comment>
<feature type="coiled-coil region" evidence="7">
    <location>
        <begin position="887"/>
        <end position="1018"/>
    </location>
</feature>
<evidence type="ECO:0000313" key="9">
    <source>
        <dbReference type="EMBL" id="PIZ35745.1"/>
    </source>
</evidence>
<proteinExistence type="inferred from homology"/>
<dbReference type="Gene3D" id="3.30.70.1620">
    <property type="match status" value="1"/>
</dbReference>
<dbReference type="PANTHER" id="PTHR43977">
    <property type="entry name" value="STRUCTURAL MAINTENANCE OF CHROMOSOMES PROTEIN 3"/>
    <property type="match status" value="1"/>
</dbReference>
<feature type="coiled-coil region" evidence="7">
    <location>
        <begin position="733"/>
        <end position="767"/>
    </location>
</feature>
<dbReference type="GO" id="GO:0005524">
    <property type="term" value="F:ATP binding"/>
    <property type="evidence" value="ECO:0007669"/>
    <property type="project" value="UniProtKB-UniRule"/>
</dbReference>
<feature type="coiled-coil region" evidence="7">
    <location>
        <begin position="367"/>
        <end position="422"/>
    </location>
</feature>
<dbReference type="SUPFAM" id="SSF75553">
    <property type="entry name" value="Smc hinge domain"/>
    <property type="match status" value="1"/>
</dbReference>
<dbReference type="GO" id="GO:0016887">
    <property type="term" value="F:ATP hydrolysis activity"/>
    <property type="evidence" value="ECO:0007669"/>
    <property type="project" value="InterPro"/>
</dbReference>
<dbReference type="NCBIfam" id="TIGR02168">
    <property type="entry name" value="SMC_prok_B"/>
    <property type="match status" value="1"/>
</dbReference>
<dbReference type="GO" id="GO:0005694">
    <property type="term" value="C:chromosome"/>
    <property type="evidence" value="ECO:0007669"/>
    <property type="project" value="InterPro"/>
</dbReference>
<dbReference type="InterPro" id="IPR036277">
    <property type="entry name" value="SMC_hinge_sf"/>
</dbReference>
<comment type="domain">
    <text evidence="7">Contains large globular domains required for ATP hydrolysis at each terminus and a third globular domain forming a flexible hinge near the middle of the molecule. These domains are separated by coiled-coil structures.</text>
</comment>
<evidence type="ECO:0000313" key="10">
    <source>
        <dbReference type="Proteomes" id="UP000230956"/>
    </source>
</evidence>
<protein>
    <recommendedName>
        <fullName evidence="7">Chromosome partition protein Smc</fullName>
    </recommendedName>
</protein>
<dbReference type="InterPro" id="IPR003395">
    <property type="entry name" value="RecF/RecN/SMC_N"/>
</dbReference>
<dbReference type="GO" id="GO:0003677">
    <property type="term" value="F:DNA binding"/>
    <property type="evidence" value="ECO:0007669"/>
    <property type="project" value="UniProtKB-UniRule"/>
</dbReference>
<evidence type="ECO:0000256" key="1">
    <source>
        <dbReference type="ARBA" id="ARBA00004496"/>
    </source>
</evidence>
<dbReference type="Proteomes" id="UP000230956">
    <property type="component" value="Unassembled WGS sequence"/>
</dbReference>
<dbReference type="GO" id="GO:0030261">
    <property type="term" value="P:chromosome condensation"/>
    <property type="evidence" value="ECO:0007669"/>
    <property type="project" value="InterPro"/>
</dbReference>
<dbReference type="FunFam" id="3.40.50.300:FF:000984">
    <property type="entry name" value="Chromosome partition protein Smc"/>
    <property type="match status" value="1"/>
</dbReference>
<feature type="binding site" evidence="7">
    <location>
        <begin position="32"/>
        <end position="39"/>
    </location>
    <ligand>
        <name>ATP</name>
        <dbReference type="ChEBI" id="CHEBI:30616"/>
    </ligand>
</feature>
<evidence type="ECO:0000256" key="3">
    <source>
        <dbReference type="ARBA" id="ARBA00022741"/>
    </source>
</evidence>
<dbReference type="SMART" id="SM00968">
    <property type="entry name" value="SMC_hinge"/>
    <property type="match status" value="1"/>
</dbReference>
<dbReference type="Pfam" id="PF02463">
    <property type="entry name" value="SMC_N"/>
    <property type="match status" value="1"/>
</dbReference>
<dbReference type="PIRSF" id="PIRSF005719">
    <property type="entry name" value="SMC"/>
    <property type="match status" value="1"/>
</dbReference>
<dbReference type="GO" id="GO:0007059">
    <property type="term" value="P:chromosome segregation"/>
    <property type="evidence" value="ECO:0007669"/>
    <property type="project" value="UniProtKB-UniRule"/>
</dbReference>
<dbReference type="SUPFAM" id="SSF90257">
    <property type="entry name" value="Myosin rod fragments"/>
    <property type="match status" value="2"/>
</dbReference>
<comment type="caution">
    <text evidence="9">The sequence shown here is derived from an EMBL/GenBank/DDBJ whole genome shotgun (WGS) entry which is preliminary data.</text>
</comment>
<dbReference type="GO" id="GO:0006260">
    <property type="term" value="P:DNA replication"/>
    <property type="evidence" value="ECO:0007669"/>
    <property type="project" value="UniProtKB-UniRule"/>
</dbReference>
<evidence type="ECO:0000256" key="6">
    <source>
        <dbReference type="ARBA" id="ARBA00023125"/>
    </source>
</evidence>
<dbReference type="HAMAP" id="MF_01894">
    <property type="entry name" value="Smc_prok"/>
    <property type="match status" value="1"/>
</dbReference>
<keyword evidence="2 7" id="KW-0963">Cytoplasm</keyword>
<dbReference type="InterPro" id="IPR010935">
    <property type="entry name" value="SMC_hinge"/>
</dbReference>
<keyword evidence="4 7" id="KW-0067">ATP-binding</keyword>
<keyword evidence="6 7" id="KW-0238">DNA-binding</keyword>
<keyword evidence="5 7" id="KW-0175">Coiled coil</keyword>
<accession>A0A2M7T5X3</accession>
<feature type="coiled-coil region" evidence="7">
    <location>
        <begin position="248"/>
        <end position="275"/>
    </location>
</feature>
<sequence length="1176" mass="132872">MHLKSLTLRGFKSFAERTVLRFETGVTAIVGPNGSGKSNISDAVIWVLGEQSPRSLRSGSMDDVIFAGSSARAALGMSEVSLTLSNTDGLLPIEFTEVTITRRLYRSGESDYYINNSPCRLLDIQELLSDSGLGKGLYSIIGQGRLEETLNSKPDDKRLLIEEAAGILKHKKRKEKALKKLGSMDANLQRAKDIAQEIGRQLKPLKNQANKAQEYLALNSKLRSLEIGLAIIDLNELQDDWETAVSHEANLKEQLMQLKEDLTAEHTKAEKLQLEFETKNFYSGDISEKRRKLQSDEEKIRSNVNLLDEKAKNIDQRIGEIRHTISQSEQRKHSLIDQQRWLEKQKAALSSEIDKNSSILIELKGKVEDVYKKRQDIEESIAGLKAKVQAEARMSDSYQHGVNELQLSIHTAENQLIFLKNELGLLVKRKTDLYQRIEQKKRDTEVTGIEITRLEFQFNELTMVIDQLKAELETKRMAEGELRQELAGLKARIKALEDIIGSFPTLNDVAESLGSIDMPEVIGLLKDAIQVRPEYERAIEAVLGGDIFCVVLENSDSLKKLVSAKDVESLSLTSFIASDRARFKLPTNRLPMATWALDVITYPSEFKYAVSALLSHVYIVPDFHTALTLQERTEGEILVTGDGEVVLPNGKIIFGAASEAIGILGYQRELDDMNAVIADVEKKIKTTEAAQDEIRQKLDRFTTQKDDIWASLQTKKVDKSNLKQSLDDAEPEVAKLTDQEKALRTKVNSLEKRFKEESESILRLRQEYKVQKDKLAALQFTFDDSTKSRESYLEEESRLKVELGKVKVDIESLNERISHNARRIPGINKELNNFDIQMEKEREFLDYLVKLHAHIAPLRSAFKQVLESVIFRHDQISEMTLFEEGSLEDLRQDLRQSQLDANKTSDRVENTIRQLHEVEVKKAQLELKVTSAVQKVVDEYDVPLEKALEKGLAVEREEAEAEASALRRRIAVLGPVNPIAVEEYTQLEDRHKLFMEQIEDLQRSKRALLRVISAIEQKMKTRFVETFEKVNESFQAVAASLFPGGHAELILTDPDDTQNSGVDIIAQPGGKKLQRLSLLSGGEKSLVALAFSFALYQTKPSPFYILDEVEAALDDVNLQRFIALLNRIKLDSQILIITHQRRTMEVADSLYGVSMQADGVSRLISQKFSEVTVGMV</sequence>
<dbReference type="InterPro" id="IPR011890">
    <property type="entry name" value="SMC_prok"/>
</dbReference>
<evidence type="ECO:0000256" key="4">
    <source>
        <dbReference type="ARBA" id="ARBA00022840"/>
    </source>
</evidence>
<dbReference type="InterPro" id="IPR027417">
    <property type="entry name" value="P-loop_NTPase"/>
</dbReference>
<evidence type="ECO:0000259" key="8">
    <source>
        <dbReference type="SMART" id="SM00968"/>
    </source>
</evidence>
<evidence type="ECO:0000256" key="7">
    <source>
        <dbReference type="HAMAP-Rule" id="MF_01894"/>
    </source>
</evidence>
<evidence type="ECO:0000256" key="2">
    <source>
        <dbReference type="ARBA" id="ARBA00022490"/>
    </source>
</evidence>
<feature type="domain" description="SMC hinge" evidence="8">
    <location>
        <begin position="519"/>
        <end position="630"/>
    </location>
</feature>
<dbReference type="Pfam" id="PF06470">
    <property type="entry name" value="SMC_hinge"/>
    <property type="match status" value="1"/>
</dbReference>